<protein>
    <submittedName>
        <fullName evidence="2">Uncharacterized protein</fullName>
    </submittedName>
</protein>
<sequence length="75" mass="7833">MAAVPRGGRPPMQHGGPSRASSARVITRGGAPLVLVHGHPPFVYHLLRRQERSGIGTRSTASINAPRISSGSSPD</sequence>
<feature type="region of interest" description="Disordered" evidence="1">
    <location>
        <begin position="1"/>
        <end position="24"/>
    </location>
</feature>
<gene>
    <name evidence="2" type="ORF">UW07_C0036G0003</name>
</gene>
<feature type="compositionally biased region" description="Polar residues" evidence="1">
    <location>
        <begin position="56"/>
        <end position="75"/>
    </location>
</feature>
<dbReference type="AlphaFoldDB" id="A0A0G1IGV8"/>
<proteinExistence type="predicted"/>
<dbReference type="Proteomes" id="UP000033831">
    <property type="component" value="Unassembled WGS sequence"/>
</dbReference>
<reference evidence="2 3" key="1">
    <citation type="journal article" date="2015" name="Nature">
        <title>rRNA introns, odd ribosomes, and small enigmatic genomes across a large radiation of phyla.</title>
        <authorList>
            <person name="Brown C.T."/>
            <person name="Hug L.A."/>
            <person name="Thomas B.C."/>
            <person name="Sharon I."/>
            <person name="Castelle C.J."/>
            <person name="Singh A."/>
            <person name="Wilkins M.J."/>
            <person name="Williams K.H."/>
            <person name="Banfield J.F."/>
        </authorList>
    </citation>
    <scope>NUCLEOTIDE SEQUENCE [LARGE SCALE GENOMIC DNA]</scope>
</reference>
<feature type="region of interest" description="Disordered" evidence="1">
    <location>
        <begin position="53"/>
        <end position="75"/>
    </location>
</feature>
<accession>A0A0G1IGV8</accession>
<name>A0A0G1IGV8_9BACT</name>
<evidence type="ECO:0000256" key="1">
    <source>
        <dbReference type="SAM" id="MobiDB-lite"/>
    </source>
</evidence>
<organism evidence="2 3">
    <name type="scientific">Candidatus Nomurabacteria bacterium GW2011_GWF2_43_8</name>
    <dbReference type="NCBI Taxonomy" id="1618779"/>
    <lineage>
        <taxon>Bacteria</taxon>
        <taxon>Candidatus Nomuraibacteriota</taxon>
    </lineage>
</organism>
<evidence type="ECO:0000313" key="2">
    <source>
        <dbReference type="EMBL" id="KKT22434.1"/>
    </source>
</evidence>
<evidence type="ECO:0000313" key="3">
    <source>
        <dbReference type="Proteomes" id="UP000033831"/>
    </source>
</evidence>
<dbReference type="EMBL" id="LCGX01000036">
    <property type="protein sequence ID" value="KKT22434.1"/>
    <property type="molecule type" value="Genomic_DNA"/>
</dbReference>
<comment type="caution">
    <text evidence="2">The sequence shown here is derived from an EMBL/GenBank/DDBJ whole genome shotgun (WGS) entry which is preliminary data.</text>
</comment>